<dbReference type="STRING" id="1194090.SAMN05443144_11256"/>
<gene>
    <name evidence="2" type="ORF">SAMN05443144_11256</name>
</gene>
<dbReference type="EMBL" id="FQUS01000012">
    <property type="protein sequence ID" value="SHF71403.1"/>
    <property type="molecule type" value="Genomic_DNA"/>
</dbReference>
<proteinExistence type="predicted"/>
<dbReference type="RefSeq" id="WP_073064471.1">
    <property type="nucleotide sequence ID" value="NZ_FQUS01000012.1"/>
</dbReference>
<keyword evidence="3" id="KW-1185">Reference proteome</keyword>
<evidence type="ECO:0000256" key="1">
    <source>
        <dbReference type="SAM" id="MobiDB-lite"/>
    </source>
</evidence>
<evidence type="ECO:0000313" key="3">
    <source>
        <dbReference type="Proteomes" id="UP000184041"/>
    </source>
</evidence>
<dbReference type="Proteomes" id="UP000184041">
    <property type="component" value="Unassembled WGS sequence"/>
</dbReference>
<name>A0A1M5DWQ6_9BACT</name>
<protein>
    <submittedName>
        <fullName evidence="2">Uncharacterized protein</fullName>
    </submittedName>
</protein>
<organism evidence="2 3">
    <name type="scientific">Fodinibius roseus</name>
    <dbReference type="NCBI Taxonomy" id="1194090"/>
    <lineage>
        <taxon>Bacteria</taxon>
        <taxon>Pseudomonadati</taxon>
        <taxon>Balneolota</taxon>
        <taxon>Balneolia</taxon>
        <taxon>Balneolales</taxon>
        <taxon>Balneolaceae</taxon>
        <taxon>Fodinibius</taxon>
    </lineage>
</organism>
<feature type="region of interest" description="Disordered" evidence="1">
    <location>
        <begin position="171"/>
        <end position="190"/>
    </location>
</feature>
<sequence length="190" mass="21930">MNKRNKNLIYIYDTDHQKIIMIDGETGERVREDDDKVTGLLKYLHEQGRSRLLRKFAVWCTRQINEDLKPIQKKILDLAEKAIHEDVESEELNELYEETEGTAVAADTVGLRQGSRSAPAYLAARECINPDALEGAIQAARFHRLWKEMQDQPEEFSDKALKEIRAASDQDTLKNVTEQQTDRLLDLMNE</sequence>
<dbReference type="OrthoDB" id="1524014at2"/>
<dbReference type="AlphaFoldDB" id="A0A1M5DWQ6"/>
<evidence type="ECO:0000313" key="2">
    <source>
        <dbReference type="EMBL" id="SHF71403.1"/>
    </source>
</evidence>
<accession>A0A1M5DWQ6</accession>
<feature type="compositionally biased region" description="Basic and acidic residues" evidence="1">
    <location>
        <begin position="180"/>
        <end position="190"/>
    </location>
</feature>
<reference evidence="2 3" key="1">
    <citation type="submission" date="2016-11" db="EMBL/GenBank/DDBJ databases">
        <authorList>
            <person name="Jaros S."/>
            <person name="Januszkiewicz K."/>
            <person name="Wedrychowicz H."/>
        </authorList>
    </citation>
    <scope>NUCLEOTIDE SEQUENCE [LARGE SCALE GENOMIC DNA]</scope>
    <source>
        <strain evidence="2 3">DSM 21986</strain>
    </source>
</reference>